<dbReference type="GO" id="GO:0008237">
    <property type="term" value="F:metallopeptidase activity"/>
    <property type="evidence" value="ECO:0007669"/>
    <property type="project" value="InterPro"/>
</dbReference>
<feature type="region of interest" description="Disordered" evidence="1">
    <location>
        <begin position="26"/>
        <end position="55"/>
    </location>
</feature>
<accession>A0A9X0AEN3</accession>
<dbReference type="Gene3D" id="3.40.390.10">
    <property type="entry name" value="Collagenase (Catalytic Domain)"/>
    <property type="match status" value="1"/>
</dbReference>
<dbReference type="InterPro" id="IPR024079">
    <property type="entry name" value="MetalloPept_cat_dom_sf"/>
</dbReference>
<gene>
    <name evidence="2" type="ORF">OCU04_009257</name>
</gene>
<dbReference type="Proteomes" id="UP001152300">
    <property type="component" value="Unassembled WGS sequence"/>
</dbReference>
<protein>
    <recommendedName>
        <fullName evidence="4">Peptidase M10 metallopeptidase domain-containing protein</fullName>
    </recommendedName>
</protein>
<proteinExistence type="predicted"/>
<feature type="compositionally biased region" description="Polar residues" evidence="1">
    <location>
        <begin position="43"/>
        <end position="55"/>
    </location>
</feature>
<evidence type="ECO:0000256" key="1">
    <source>
        <dbReference type="SAM" id="MobiDB-lite"/>
    </source>
</evidence>
<dbReference type="SUPFAM" id="SSF55486">
    <property type="entry name" value="Metalloproteases ('zincins'), catalytic domain"/>
    <property type="match status" value="1"/>
</dbReference>
<organism evidence="2 3">
    <name type="scientific">Sclerotinia nivalis</name>
    <dbReference type="NCBI Taxonomy" id="352851"/>
    <lineage>
        <taxon>Eukaryota</taxon>
        <taxon>Fungi</taxon>
        <taxon>Dikarya</taxon>
        <taxon>Ascomycota</taxon>
        <taxon>Pezizomycotina</taxon>
        <taxon>Leotiomycetes</taxon>
        <taxon>Helotiales</taxon>
        <taxon>Sclerotiniaceae</taxon>
        <taxon>Sclerotinia</taxon>
    </lineage>
</organism>
<feature type="compositionally biased region" description="Basic and acidic residues" evidence="1">
    <location>
        <begin position="26"/>
        <end position="41"/>
    </location>
</feature>
<evidence type="ECO:0008006" key="4">
    <source>
        <dbReference type="Google" id="ProtNLM"/>
    </source>
</evidence>
<sequence length="214" mass="23567">MPAHGPTTEEILPDEAERGLEKEALETIEPRAVDAPRDDVHPSTLSEEPPTCSTQVVTPRALQGGPTSIMMGFRHDRPRWVPGSVVRWAACSRGFDSQEDAEFAAEQFCQATEAWNAADVGVTFERVPLAKDATFVLCHGGDKGSVLTEASFSKADGLSYVYVYTIALSKEYKKIMWNIFAHELGHVLGLRHELAIKVEREVAAQLGQEMSRVL</sequence>
<reference evidence="2" key="1">
    <citation type="submission" date="2022-11" db="EMBL/GenBank/DDBJ databases">
        <title>Genome Resource of Sclerotinia nivalis Strain SnTB1, a Plant Pathogen Isolated from American Ginseng.</title>
        <authorList>
            <person name="Fan S."/>
        </authorList>
    </citation>
    <scope>NUCLEOTIDE SEQUENCE</scope>
    <source>
        <strain evidence="2">SnTB1</strain>
    </source>
</reference>
<keyword evidence="3" id="KW-1185">Reference proteome</keyword>
<evidence type="ECO:0000313" key="3">
    <source>
        <dbReference type="Proteomes" id="UP001152300"/>
    </source>
</evidence>
<dbReference type="OrthoDB" id="406838at2759"/>
<dbReference type="EMBL" id="JAPEIS010000011">
    <property type="protein sequence ID" value="KAJ8061437.1"/>
    <property type="molecule type" value="Genomic_DNA"/>
</dbReference>
<comment type="caution">
    <text evidence="2">The sequence shown here is derived from an EMBL/GenBank/DDBJ whole genome shotgun (WGS) entry which is preliminary data.</text>
</comment>
<name>A0A9X0AEN3_9HELO</name>
<dbReference type="AlphaFoldDB" id="A0A9X0AEN3"/>
<evidence type="ECO:0000313" key="2">
    <source>
        <dbReference type="EMBL" id="KAJ8061437.1"/>
    </source>
</evidence>